<evidence type="ECO:0000313" key="1">
    <source>
        <dbReference type="EMBL" id="SEG09929.1"/>
    </source>
</evidence>
<dbReference type="AlphaFoldDB" id="A0A1H5XDY4"/>
<dbReference type="EMBL" id="FNVG01000007">
    <property type="protein sequence ID" value="SEG09929.1"/>
    <property type="molecule type" value="Genomic_DNA"/>
</dbReference>
<evidence type="ECO:0000313" key="2">
    <source>
        <dbReference type="Proteomes" id="UP000236721"/>
    </source>
</evidence>
<protein>
    <submittedName>
        <fullName evidence="1">Uncharacterized protein</fullName>
    </submittedName>
</protein>
<proteinExistence type="predicted"/>
<sequence>MGFAFFMPSFRAVAMPFTTQFLPLKDRSLVTAPVTKYYTSNPNFPRVLIASLCNLYIILSTLLENNKSLTLMEMTRILRLAHTTCCLGIHNENNSKTAGLYAN</sequence>
<name>A0A1H5XDY4_9VIBR</name>
<organism evidence="1 2">
    <name type="scientific">Vibrio hangzhouensis</name>
    <dbReference type="NCBI Taxonomy" id="462991"/>
    <lineage>
        <taxon>Bacteria</taxon>
        <taxon>Pseudomonadati</taxon>
        <taxon>Pseudomonadota</taxon>
        <taxon>Gammaproteobacteria</taxon>
        <taxon>Vibrionales</taxon>
        <taxon>Vibrionaceae</taxon>
        <taxon>Vibrio</taxon>
    </lineage>
</organism>
<accession>A0A1H5XDY4</accession>
<gene>
    <name evidence="1" type="ORF">SAMN04488244_10717</name>
</gene>
<keyword evidence="2" id="KW-1185">Reference proteome</keyword>
<dbReference type="Proteomes" id="UP000236721">
    <property type="component" value="Unassembled WGS sequence"/>
</dbReference>
<reference evidence="2" key="1">
    <citation type="submission" date="2016-10" db="EMBL/GenBank/DDBJ databases">
        <authorList>
            <person name="Varghese N."/>
            <person name="Submissions S."/>
        </authorList>
    </citation>
    <scope>NUCLEOTIDE SEQUENCE [LARGE SCALE GENOMIC DNA]</scope>
    <source>
        <strain evidence="2">CGMCC 1.7062</strain>
    </source>
</reference>